<dbReference type="InterPro" id="IPR032675">
    <property type="entry name" value="LRR_dom_sf"/>
</dbReference>
<proteinExistence type="predicted"/>
<reference evidence="9" key="1">
    <citation type="journal article" date="2021" name="Front. Plant Sci.">
        <title>Chromosome-Scale Genome Assembly for Chinese Sour Jujube and Insights Into Its Genome Evolution and Domestication Signature.</title>
        <authorList>
            <person name="Shen L.-Y."/>
            <person name="Luo H."/>
            <person name="Wang X.-L."/>
            <person name="Wang X.-M."/>
            <person name="Qiu X.-J."/>
            <person name="Liu H."/>
            <person name="Zhou S.-S."/>
            <person name="Jia K.-H."/>
            <person name="Nie S."/>
            <person name="Bao Y.-T."/>
            <person name="Zhang R.-G."/>
            <person name="Yun Q.-Z."/>
            <person name="Chai Y.-H."/>
            <person name="Lu J.-Y."/>
            <person name="Li Y."/>
            <person name="Zhao S.-W."/>
            <person name="Mao J.-F."/>
            <person name="Jia S.-G."/>
            <person name="Mao Y.-M."/>
        </authorList>
    </citation>
    <scope>NUCLEOTIDE SEQUENCE</scope>
    <source>
        <strain evidence="9">AT0</strain>
        <tissue evidence="9">Leaf</tissue>
    </source>
</reference>
<dbReference type="InterPro" id="IPR001611">
    <property type="entry name" value="Leu-rich_rpt"/>
</dbReference>
<keyword evidence="2 8" id="KW-0812">Transmembrane</keyword>
<dbReference type="Gene3D" id="3.80.10.10">
    <property type="entry name" value="Ribonuclease Inhibitor"/>
    <property type="match status" value="1"/>
</dbReference>
<dbReference type="PROSITE" id="PS51450">
    <property type="entry name" value="LRR"/>
    <property type="match status" value="1"/>
</dbReference>
<evidence type="ECO:0000256" key="7">
    <source>
        <dbReference type="ARBA" id="ARBA00023180"/>
    </source>
</evidence>
<accession>A0A978UL10</accession>
<dbReference type="EMBL" id="JAEACU010000010">
    <property type="protein sequence ID" value="KAH7515512.1"/>
    <property type="molecule type" value="Genomic_DNA"/>
</dbReference>
<dbReference type="InterPro" id="IPR046956">
    <property type="entry name" value="RLP23-like"/>
</dbReference>
<gene>
    <name evidence="9" type="ORF">FEM48_Zijuj10G0034500</name>
</gene>
<evidence type="ECO:0000313" key="9">
    <source>
        <dbReference type="EMBL" id="KAH7515512.1"/>
    </source>
</evidence>
<comment type="subcellular location">
    <subcellularLocation>
        <location evidence="1">Membrane</location>
        <topology evidence="1">Single-pass type I membrane protein</topology>
    </subcellularLocation>
</comment>
<keyword evidence="6" id="KW-0675">Receptor</keyword>
<evidence type="ECO:0000256" key="8">
    <source>
        <dbReference type="SAM" id="Phobius"/>
    </source>
</evidence>
<organism evidence="9 10">
    <name type="scientific">Ziziphus jujuba var. spinosa</name>
    <dbReference type="NCBI Taxonomy" id="714518"/>
    <lineage>
        <taxon>Eukaryota</taxon>
        <taxon>Viridiplantae</taxon>
        <taxon>Streptophyta</taxon>
        <taxon>Embryophyta</taxon>
        <taxon>Tracheophyta</taxon>
        <taxon>Spermatophyta</taxon>
        <taxon>Magnoliopsida</taxon>
        <taxon>eudicotyledons</taxon>
        <taxon>Gunneridae</taxon>
        <taxon>Pentapetalae</taxon>
        <taxon>rosids</taxon>
        <taxon>fabids</taxon>
        <taxon>Rosales</taxon>
        <taxon>Rhamnaceae</taxon>
        <taxon>Paliureae</taxon>
        <taxon>Ziziphus</taxon>
    </lineage>
</organism>
<feature type="transmembrane region" description="Helical" evidence="8">
    <location>
        <begin position="93"/>
        <end position="116"/>
    </location>
</feature>
<dbReference type="AlphaFoldDB" id="A0A978UL10"/>
<keyword evidence="5 8" id="KW-0472">Membrane</keyword>
<evidence type="ECO:0000256" key="6">
    <source>
        <dbReference type="ARBA" id="ARBA00023170"/>
    </source>
</evidence>
<comment type="caution">
    <text evidence="9">The sequence shown here is derived from an EMBL/GenBank/DDBJ whole genome shotgun (WGS) entry which is preliminary data.</text>
</comment>
<evidence type="ECO:0000256" key="3">
    <source>
        <dbReference type="ARBA" id="ARBA00022729"/>
    </source>
</evidence>
<evidence type="ECO:0000256" key="2">
    <source>
        <dbReference type="ARBA" id="ARBA00022692"/>
    </source>
</evidence>
<name>A0A978UL10_ZIZJJ</name>
<evidence type="ECO:0000256" key="4">
    <source>
        <dbReference type="ARBA" id="ARBA00022989"/>
    </source>
</evidence>
<dbReference type="PANTHER" id="PTHR48063">
    <property type="entry name" value="LRR RECEPTOR-LIKE KINASE"/>
    <property type="match status" value="1"/>
</dbReference>
<keyword evidence="7" id="KW-0325">Glycoprotein</keyword>
<dbReference type="Proteomes" id="UP000813462">
    <property type="component" value="Unassembled WGS sequence"/>
</dbReference>
<protein>
    <recommendedName>
        <fullName evidence="11">Receptor-like protein EIX2</fullName>
    </recommendedName>
</protein>
<sequence>MKRAIELLQGDRQGSQAVKTIQEFYAHGKSLVTSLTSLSHLNLSYNNLSGPIPLTKQLQTLNDASIYKGNPGLLPKDRGTTEDDEDGSLSDNFWFYVSMGLGFIFGFWAVCGSLAIKRSWRRSYFEFLDKTKDRILLVLALNAARLQRMMKKMEDN</sequence>
<keyword evidence="4 8" id="KW-1133">Transmembrane helix</keyword>
<evidence type="ECO:0000313" key="10">
    <source>
        <dbReference type="Proteomes" id="UP000813462"/>
    </source>
</evidence>
<dbReference type="PANTHER" id="PTHR48063:SF90">
    <property type="entry name" value="OS11G0565920 PROTEIN"/>
    <property type="match status" value="1"/>
</dbReference>
<evidence type="ECO:0000256" key="5">
    <source>
        <dbReference type="ARBA" id="ARBA00023136"/>
    </source>
</evidence>
<keyword evidence="3" id="KW-0732">Signal</keyword>
<evidence type="ECO:0000256" key="1">
    <source>
        <dbReference type="ARBA" id="ARBA00004479"/>
    </source>
</evidence>
<evidence type="ECO:0008006" key="11">
    <source>
        <dbReference type="Google" id="ProtNLM"/>
    </source>
</evidence>
<dbReference type="GO" id="GO:0016020">
    <property type="term" value="C:membrane"/>
    <property type="evidence" value="ECO:0007669"/>
    <property type="project" value="UniProtKB-SubCell"/>
</dbReference>